<feature type="region of interest" description="Disordered" evidence="1">
    <location>
        <begin position="18"/>
        <end position="75"/>
    </location>
</feature>
<reference evidence="3 4" key="1">
    <citation type="submission" date="2017-10" db="EMBL/GenBank/DDBJ databases">
        <title>Draft genome of actinobacteria isolated from guarana (Paullinia cupana (Mart.) Ducke.</title>
        <authorList>
            <person name="Siqueira K.A."/>
            <person name="Liotti R.G."/>
            <person name="Mendes T.A."/>
            <person name="Soares M.A."/>
        </authorList>
    </citation>
    <scope>NUCLEOTIDE SEQUENCE [LARGE SCALE GENOMIC DNA]</scope>
    <source>
        <strain evidence="3 4">199</strain>
    </source>
</reference>
<comment type="caution">
    <text evidence="3">The sequence shown here is derived from an EMBL/GenBank/DDBJ whole genome shotgun (WGS) entry which is preliminary data.</text>
</comment>
<evidence type="ECO:0000313" key="3">
    <source>
        <dbReference type="EMBL" id="RRQ86306.1"/>
    </source>
</evidence>
<dbReference type="Proteomes" id="UP000276379">
    <property type="component" value="Unassembled WGS sequence"/>
</dbReference>
<gene>
    <name evidence="3" type="ORF">CQW44_15675</name>
</gene>
<evidence type="ECO:0000256" key="1">
    <source>
        <dbReference type="SAM" id="MobiDB-lite"/>
    </source>
</evidence>
<dbReference type="AlphaFoldDB" id="A0A426S851"/>
<protein>
    <recommendedName>
        <fullName evidence="2">Deoxyribonuclease NucA/NucB domain-containing protein</fullName>
    </recommendedName>
</protein>
<accession>A0A426S851</accession>
<feature type="compositionally biased region" description="Polar residues" evidence="1">
    <location>
        <begin position="29"/>
        <end position="45"/>
    </location>
</feature>
<feature type="domain" description="Deoxyribonuclease NucA/NucB" evidence="2">
    <location>
        <begin position="6"/>
        <end position="49"/>
    </location>
</feature>
<sequence>MRKAGRTYCDEYPFASTYQGGTKLPAPQRETTWVSPNENNTQGARITNWRRAERNGPTGAPPARTGVPSALRTPP</sequence>
<dbReference type="InterPro" id="IPR029476">
    <property type="entry name" value="DNase_NucA_NucB"/>
</dbReference>
<evidence type="ECO:0000313" key="4">
    <source>
        <dbReference type="Proteomes" id="UP000276379"/>
    </source>
</evidence>
<dbReference type="Pfam" id="PF14040">
    <property type="entry name" value="DNase_NucA_NucB"/>
    <property type="match status" value="1"/>
</dbReference>
<dbReference type="EMBL" id="PDES01000006">
    <property type="protein sequence ID" value="RRQ86306.1"/>
    <property type="molecule type" value="Genomic_DNA"/>
</dbReference>
<name>A0A426S851_9ACTN</name>
<keyword evidence="4" id="KW-1185">Reference proteome</keyword>
<organism evidence="3 4">
    <name type="scientific">Streptomyces griseofuscus</name>
    <dbReference type="NCBI Taxonomy" id="146922"/>
    <lineage>
        <taxon>Bacteria</taxon>
        <taxon>Bacillati</taxon>
        <taxon>Actinomycetota</taxon>
        <taxon>Actinomycetes</taxon>
        <taxon>Kitasatosporales</taxon>
        <taxon>Streptomycetaceae</taxon>
        <taxon>Streptomyces</taxon>
    </lineage>
</organism>
<evidence type="ECO:0000259" key="2">
    <source>
        <dbReference type="Pfam" id="PF14040"/>
    </source>
</evidence>
<proteinExistence type="predicted"/>